<evidence type="ECO:0000256" key="3">
    <source>
        <dbReference type="ARBA" id="ARBA00022553"/>
    </source>
</evidence>
<sequence>MKTRRRRSIRSRLIALVLVPSTALVLLWSFVMGTSLNTALNLLAMDALVSQATVPAQDVMSQLQLERATTARYFGARAAGHDPAEDAMLATRAATDDAIEIWRQAYASVDFDRAPEHFERRMRDFDTALDGLDQHREALDTGSPTRVQTMGYFNEIGERVLRILDAQTALPDPDMAYQAGNLVTLVRARELIDQEGALLAWVFASGRLTTEDHAEFSRLVGAQRYVYSRITSELPETQYQEYVAVTETDAFRTIRELENEIIGSRAGDALPVASMTWDTSREALDAQLRALEDSWLEVISGTSLRYAGSLIQQIALGTAAGLLLVGGSIVFSTRVTRRLIGRLSGLREATLRLAEERLPSVVARLRRGEDIDVDAEAPELPHDDDEIGAVAGAFNAAQRTAVEAAVDQARLRESVRSVFLNLAHRTQALVHRQLKLLDGMQRRERSPDELEELFQVDHLATRMRRNAENLIVLGGALPGRRWRSPIALRDVSRAAATEIESYARVSLLPMPQVALIGPAVADSIHLLAELLENATAFSPPHTPVQVRGESVAEGFALAIEDRGIGMDDDKLAAANELLTRPPEFDVIGVTEESRLGLFVVAMLAHRHGIAVTLNRSPYGGTQATVLFPSELLTEPAEGPGGTGPLPTRRRRAAGGAPSDGSNVAVLPSRRPASAPRPARPAPQEGAAGSGAAPDSEYRGLPRRRRQNGLAPRPGARHRAPEGGDAPAPSAPERSPEEMRRRLSAYQRGTLRGREEEPGSAPPPGPGAESGRVPDTNDT</sequence>
<evidence type="ECO:0000256" key="5">
    <source>
        <dbReference type="ARBA" id="ARBA00022777"/>
    </source>
</evidence>
<dbReference type="GO" id="GO:0005886">
    <property type="term" value="C:plasma membrane"/>
    <property type="evidence" value="ECO:0007669"/>
    <property type="project" value="TreeGrafter"/>
</dbReference>
<dbReference type="Gene3D" id="6.10.340.10">
    <property type="match status" value="1"/>
</dbReference>
<feature type="compositionally biased region" description="Low complexity" evidence="6">
    <location>
        <begin position="667"/>
        <end position="676"/>
    </location>
</feature>
<dbReference type="InterPro" id="IPR003594">
    <property type="entry name" value="HATPase_dom"/>
</dbReference>
<dbReference type="PROSITE" id="PS50906">
    <property type="entry name" value="NIT"/>
    <property type="match status" value="1"/>
</dbReference>
<keyword evidence="9" id="KW-1185">Reference proteome</keyword>
<name>A0A2T0PX13_9ACTN</name>
<dbReference type="GO" id="GO:0000160">
    <property type="term" value="P:phosphorelay signal transduction system"/>
    <property type="evidence" value="ECO:0007669"/>
    <property type="project" value="TreeGrafter"/>
</dbReference>
<accession>A0A2T0PX13</accession>
<evidence type="ECO:0000256" key="1">
    <source>
        <dbReference type="ARBA" id="ARBA00000085"/>
    </source>
</evidence>
<dbReference type="Pfam" id="PF02518">
    <property type="entry name" value="HATPase_c"/>
    <property type="match status" value="1"/>
</dbReference>
<dbReference type="SUPFAM" id="SSF55874">
    <property type="entry name" value="ATPase domain of HSP90 chaperone/DNA topoisomerase II/histidine kinase"/>
    <property type="match status" value="1"/>
</dbReference>
<feature type="region of interest" description="Disordered" evidence="6">
    <location>
        <begin position="630"/>
        <end position="778"/>
    </location>
</feature>
<comment type="catalytic activity">
    <reaction evidence="1">
        <text>ATP + protein L-histidine = ADP + protein N-phospho-L-histidine.</text>
        <dbReference type="EC" id="2.7.13.3"/>
    </reaction>
</comment>
<comment type="caution">
    <text evidence="8">The sequence shown here is derived from an EMBL/GenBank/DDBJ whole genome shotgun (WGS) entry which is preliminary data.</text>
</comment>
<evidence type="ECO:0000256" key="6">
    <source>
        <dbReference type="SAM" id="MobiDB-lite"/>
    </source>
</evidence>
<evidence type="ECO:0000313" key="8">
    <source>
        <dbReference type="EMBL" id="PRX96080.1"/>
    </source>
</evidence>
<dbReference type="PANTHER" id="PTHR45436:SF5">
    <property type="entry name" value="SENSOR HISTIDINE KINASE TRCS"/>
    <property type="match status" value="1"/>
</dbReference>
<evidence type="ECO:0000256" key="2">
    <source>
        <dbReference type="ARBA" id="ARBA00012438"/>
    </source>
</evidence>
<dbReference type="InterPro" id="IPR036890">
    <property type="entry name" value="HATPase_C_sf"/>
</dbReference>
<keyword evidence="3" id="KW-0597">Phosphoprotein</keyword>
<dbReference type="InterPro" id="IPR013587">
    <property type="entry name" value="Nitrate/nitrite_sensing"/>
</dbReference>
<dbReference type="InterPro" id="IPR050428">
    <property type="entry name" value="TCS_sensor_his_kinase"/>
</dbReference>
<protein>
    <recommendedName>
        <fullName evidence="2">histidine kinase</fullName>
        <ecNumber evidence="2">2.7.13.3</ecNumber>
    </recommendedName>
</protein>
<dbReference type="RefSeq" id="WP_106250697.1">
    <property type="nucleotide sequence ID" value="NZ_PVZC01000008.1"/>
</dbReference>
<keyword evidence="4" id="KW-0808">Transferase</keyword>
<dbReference type="GO" id="GO:0004673">
    <property type="term" value="F:protein histidine kinase activity"/>
    <property type="evidence" value="ECO:0007669"/>
    <property type="project" value="UniProtKB-EC"/>
</dbReference>
<dbReference type="PANTHER" id="PTHR45436">
    <property type="entry name" value="SENSOR HISTIDINE KINASE YKOH"/>
    <property type="match status" value="1"/>
</dbReference>
<dbReference type="Proteomes" id="UP000237846">
    <property type="component" value="Unassembled WGS sequence"/>
</dbReference>
<dbReference type="EC" id="2.7.13.3" evidence="2"/>
<reference evidence="8 9" key="1">
    <citation type="submission" date="2018-03" db="EMBL/GenBank/DDBJ databases">
        <title>Genomic Encyclopedia of Archaeal and Bacterial Type Strains, Phase II (KMG-II): from individual species to whole genera.</title>
        <authorList>
            <person name="Goeker M."/>
        </authorList>
    </citation>
    <scope>NUCLEOTIDE SEQUENCE [LARGE SCALE GENOMIC DNA]</scope>
    <source>
        <strain evidence="8 9">DSM 45601</strain>
    </source>
</reference>
<evidence type="ECO:0000256" key="4">
    <source>
        <dbReference type="ARBA" id="ARBA00022679"/>
    </source>
</evidence>
<gene>
    <name evidence="8" type="ORF">CLV72_10885</name>
</gene>
<dbReference type="SMART" id="SM00387">
    <property type="entry name" value="HATPase_c"/>
    <property type="match status" value="1"/>
</dbReference>
<feature type="domain" description="NIT" evidence="7">
    <location>
        <begin position="54"/>
        <end position="306"/>
    </location>
</feature>
<keyword evidence="5 8" id="KW-0418">Kinase</keyword>
<evidence type="ECO:0000313" key="9">
    <source>
        <dbReference type="Proteomes" id="UP000237846"/>
    </source>
</evidence>
<proteinExistence type="predicted"/>
<dbReference type="AlphaFoldDB" id="A0A2T0PX13"/>
<evidence type="ECO:0000259" key="7">
    <source>
        <dbReference type="PROSITE" id="PS50906"/>
    </source>
</evidence>
<dbReference type="Gene3D" id="3.30.565.10">
    <property type="entry name" value="Histidine kinase-like ATPase, C-terminal domain"/>
    <property type="match status" value="1"/>
</dbReference>
<dbReference type="Pfam" id="PF08376">
    <property type="entry name" value="NIT"/>
    <property type="match status" value="1"/>
</dbReference>
<dbReference type="InterPro" id="IPR010910">
    <property type="entry name" value="Nitrate/nitrite_sensing_bac"/>
</dbReference>
<organism evidence="8 9">
    <name type="scientific">Allonocardiopsis opalescens</name>
    <dbReference type="NCBI Taxonomy" id="1144618"/>
    <lineage>
        <taxon>Bacteria</taxon>
        <taxon>Bacillati</taxon>
        <taxon>Actinomycetota</taxon>
        <taxon>Actinomycetes</taxon>
        <taxon>Streptosporangiales</taxon>
        <taxon>Allonocardiopsis</taxon>
    </lineage>
</organism>
<dbReference type="EMBL" id="PVZC01000008">
    <property type="protein sequence ID" value="PRX96080.1"/>
    <property type="molecule type" value="Genomic_DNA"/>
</dbReference>
<dbReference type="OrthoDB" id="3845898at2"/>